<reference evidence="2 3" key="1">
    <citation type="journal article" date="2018" name="J. Allergy Clin. Immunol.">
        <title>High-quality assembly of Dermatophagoides pteronyssinus genome and transcriptome reveals a wide range of novel allergens.</title>
        <authorList>
            <person name="Liu X.Y."/>
            <person name="Yang K.Y."/>
            <person name="Wang M.Q."/>
            <person name="Kwok J.S."/>
            <person name="Zeng X."/>
            <person name="Yang Z."/>
            <person name="Xiao X.J."/>
            <person name="Lau C.P."/>
            <person name="Li Y."/>
            <person name="Huang Z.M."/>
            <person name="Ba J.G."/>
            <person name="Yim A.K."/>
            <person name="Ouyang C.Y."/>
            <person name="Ngai S.M."/>
            <person name="Chan T.F."/>
            <person name="Leung E.L."/>
            <person name="Liu L."/>
            <person name="Liu Z.G."/>
            <person name="Tsui S.K."/>
        </authorList>
    </citation>
    <scope>NUCLEOTIDE SEQUENCE [LARGE SCALE GENOMIC DNA]</scope>
    <source>
        <strain evidence="2">Derp</strain>
    </source>
</reference>
<feature type="region of interest" description="Disordered" evidence="1">
    <location>
        <begin position="186"/>
        <end position="212"/>
    </location>
</feature>
<evidence type="ECO:0000256" key="1">
    <source>
        <dbReference type="SAM" id="MobiDB-lite"/>
    </source>
</evidence>
<name>A0ABQ8JK49_DERPT</name>
<comment type="caution">
    <text evidence="2">The sequence shown here is derived from an EMBL/GenBank/DDBJ whole genome shotgun (WGS) entry which is preliminary data.</text>
</comment>
<evidence type="ECO:0000313" key="3">
    <source>
        <dbReference type="Proteomes" id="UP000887458"/>
    </source>
</evidence>
<protein>
    <submittedName>
        <fullName evidence="2">Uncharacterized protein</fullName>
    </submittedName>
</protein>
<feature type="compositionally biased region" description="Pro residues" evidence="1">
    <location>
        <begin position="192"/>
        <end position="201"/>
    </location>
</feature>
<accession>A0ABQ8JK49</accession>
<reference evidence="2 3" key="2">
    <citation type="journal article" date="2022" name="Mol. Biol. Evol.">
        <title>Comparative Genomics Reveals Insights into the Divergent Evolution of Astigmatic Mites and Household Pest Adaptations.</title>
        <authorList>
            <person name="Xiong Q."/>
            <person name="Wan A.T."/>
            <person name="Liu X."/>
            <person name="Fung C.S."/>
            <person name="Xiao X."/>
            <person name="Malainual N."/>
            <person name="Hou J."/>
            <person name="Wang L."/>
            <person name="Wang M."/>
            <person name="Yang K.Y."/>
            <person name="Cui Y."/>
            <person name="Leung E.L."/>
            <person name="Nong W."/>
            <person name="Shin S.K."/>
            <person name="Au S.W."/>
            <person name="Jeong K.Y."/>
            <person name="Chew F.T."/>
            <person name="Hui J.H."/>
            <person name="Leung T.F."/>
            <person name="Tungtrongchitr A."/>
            <person name="Zhong N."/>
            <person name="Liu Z."/>
            <person name="Tsui S.K."/>
        </authorList>
    </citation>
    <scope>NUCLEOTIDE SEQUENCE [LARGE SCALE GENOMIC DNA]</scope>
    <source>
        <strain evidence="2">Derp</strain>
    </source>
</reference>
<sequence>MDQSMDKKSSSSINSIDYPELPAKMIIEPLPQSANQSIEDYLRYYDSVCSANVWDDTMAAIYLPQFITNQRLRYFINEIPPEQRKSYRWLRQTLIDVGKYCPSHSNTDNSLCDRYWSKINDLRSHVREDFCQFGKEIHELAGETYQHLTKQYVTPTDRMIKNVVPGVSKTVVDVLNRVTSVVAATANSNVPTPKPPPPQEPPSYDDICSQTQ</sequence>
<keyword evidence="3" id="KW-1185">Reference proteome</keyword>
<organism evidence="2 3">
    <name type="scientific">Dermatophagoides pteronyssinus</name>
    <name type="common">European house dust mite</name>
    <dbReference type="NCBI Taxonomy" id="6956"/>
    <lineage>
        <taxon>Eukaryota</taxon>
        <taxon>Metazoa</taxon>
        <taxon>Ecdysozoa</taxon>
        <taxon>Arthropoda</taxon>
        <taxon>Chelicerata</taxon>
        <taxon>Arachnida</taxon>
        <taxon>Acari</taxon>
        <taxon>Acariformes</taxon>
        <taxon>Sarcoptiformes</taxon>
        <taxon>Astigmata</taxon>
        <taxon>Psoroptidia</taxon>
        <taxon>Analgoidea</taxon>
        <taxon>Pyroglyphidae</taxon>
        <taxon>Dermatophagoidinae</taxon>
        <taxon>Dermatophagoides</taxon>
    </lineage>
</organism>
<dbReference type="EMBL" id="NJHN03000034">
    <property type="protein sequence ID" value="KAH9422990.1"/>
    <property type="molecule type" value="Genomic_DNA"/>
</dbReference>
<proteinExistence type="predicted"/>
<evidence type="ECO:0000313" key="2">
    <source>
        <dbReference type="EMBL" id="KAH9422990.1"/>
    </source>
</evidence>
<gene>
    <name evidence="2" type="ORF">DERP_007581</name>
</gene>
<dbReference type="Proteomes" id="UP000887458">
    <property type="component" value="Unassembled WGS sequence"/>
</dbReference>